<dbReference type="PANTHER" id="PTHR13710:SF105">
    <property type="entry name" value="ATP-DEPENDENT DNA HELICASE Q1"/>
    <property type="match status" value="1"/>
</dbReference>
<evidence type="ECO:0000313" key="15">
    <source>
        <dbReference type="EMBL" id="AWM41607.1"/>
    </source>
</evidence>
<evidence type="ECO:0000256" key="11">
    <source>
        <dbReference type="ARBA" id="ARBA00044535"/>
    </source>
</evidence>
<dbReference type="PANTHER" id="PTHR13710">
    <property type="entry name" value="DNA HELICASE RECQ FAMILY MEMBER"/>
    <property type="match status" value="1"/>
</dbReference>
<accession>A0A2Z3HDE8</accession>
<dbReference type="EC" id="5.6.2.4" evidence="10"/>
<dbReference type="SMART" id="SM00487">
    <property type="entry name" value="DEXDc"/>
    <property type="match status" value="1"/>
</dbReference>
<name>A0A2Z3HDE8_9BACT</name>
<dbReference type="GO" id="GO:0006281">
    <property type="term" value="P:DNA repair"/>
    <property type="evidence" value="ECO:0007669"/>
    <property type="project" value="TreeGrafter"/>
</dbReference>
<comment type="similarity">
    <text evidence="1">Belongs to the helicase family. RecQ subfamily.</text>
</comment>
<dbReference type="FunFam" id="3.40.50.300:FF:001389">
    <property type="entry name" value="ATP-dependent DNA helicase RecQ"/>
    <property type="match status" value="1"/>
</dbReference>
<gene>
    <name evidence="15" type="ORF">C1280_34470</name>
</gene>
<dbReference type="SMART" id="SM00490">
    <property type="entry name" value="HELICc"/>
    <property type="match status" value="1"/>
</dbReference>
<evidence type="ECO:0000256" key="8">
    <source>
        <dbReference type="ARBA" id="ARBA00023235"/>
    </source>
</evidence>
<sequence length="482" mass="52440">MSALPPTVTARALQEKLRAHFGFRQFRPGQLEAVRCAMEGRDVLIVMPTGSGKSLCFQLPALELEGTTVVVSPLIALMKDQADALRAKGVDVAVVNSTLTAAERHRAEEDIASGRAEFVYTTPEQLANPEFRAVLKRVPIDLFVVDEAHCVSQWGHDFRPDFLALGRAIDDLGRPPVLALTATATPDVIEDVLGRLGIPNADVVHTGFYRPNLTLDVIPAAGDREKCALLSKILDNTDGPAIVYAATVKAVEAVAEYLDGEGVDVAAYHGKLPPKQRAAAQDAFMSGAVRTMVATNAFGLGIDKPDIRAVVHYHLPGTVEAFYQEFGRAGRDGGTARCVLLYDPADQKLQRFFGRGRYPDDTDLVNAYHTLERAPGGATLTELLAISPLPKARLKLCLDLLTGRGVARADGARYELAARGLDRDQVARQGQAYREREERDRAKLQTLVGYAEGRACRWHTVLKYFGEGTELATPKCGHCDRC</sequence>
<protein>
    <recommendedName>
        <fullName evidence="11">ATP-dependent DNA helicase RecQ</fullName>
        <ecNumber evidence="10">5.6.2.4</ecNumber>
    </recommendedName>
    <alternativeName>
        <fullName evidence="12">DNA 3'-5' helicase RecQ</fullName>
    </alternativeName>
</protein>
<dbReference type="InterPro" id="IPR004589">
    <property type="entry name" value="DNA_helicase_ATP-dep_RecQ"/>
</dbReference>
<dbReference type="Pfam" id="PF16124">
    <property type="entry name" value="RecQ_Zn_bind"/>
    <property type="match status" value="1"/>
</dbReference>
<dbReference type="GO" id="GO:0005524">
    <property type="term" value="F:ATP binding"/>
    <property type="evidence" value="ECO:0007669"/>
    <property type="project" value="UniProtKB-KW"/>
</dbReference>
<evidence type="ECO:0000259" key="14">
    <source>
        <dbReference type="PROSITE" id="PS51194"/>
    </source>
</evidence>
<keyword evidence="4" id="KW-0378">Hydrolase</keyword>
<dbReference type="InterPro" id="IPR001650">
    <property type="entry name" value="Helicase_C-like"/>
</dbReference>
<dbReference type="GO" id="GO:0043590">
    <property type="term" value="C:bacterial nucleoid"/>
    <property type="evidence" value="ECO:0007669"/>
    <property type="project" value="TreeGrafter"/>
</dbReference>
<evidence type="ECO:0000256" key="5">
    <source>
        <dbReference type="ARBA" id="ARBA00022806"/>
    </source>
</evidence>
<evidence type="ECO:0000256" key="7">
    <source>
        <dbReference type="ARBA" id="ARBA00023125"/>
    </source>
</evidence>
<dbReference type="InterPro" id="IPR032284">
    <property type="entry name" value="RecQ_Zn-bd"/>
</dbReference>
<dbReference type="AlphaFoldDB" id="A0A2Z3HDE8"/>
<dbReference type="NCBIfam" id="TIGR00614">
    <property type="entry name" value="recQ_fam"/>
    <property type="match status" value="1"/>
</dbReference>
<dbReference type="SUPFAM" id="SSF52540">
    <property type="entry name" value="P-loop containing nucleoside triphosphate hydrolases"/>
    <property type="match status" value="1"/>
</dbReference>
<organism evidence="15 16">
    <name type="scientific">Gemmata obscuriglobus</name>
    <dbReference type="NCBI Taxonomy" id="114"/>
    <lineage>
        <taxon>Bacteria</taxon>
        <taxon>Pseudomonadati</taxon>
        <taxon>Planctomycetota</taxon>
        <taxon>Planctomycetia</taxon>
        <taxon>Gemmatales</taxon>
        <taxon>Gemmataceae</taxon>
        <taxon>Gemmata</taxon>
    </lineage>
</organism>
<dbReference type="InterPro" id="IPR011545">
    <property type="entry name" value="DEAD/DEAH_box_helicase_dom"/>
</dbReference>
<dbReference type="OrthoDB" id="9763310at2"/>
<dbReference type="GO" id="GO:0005737">
    <property type="term" value="C:cytoplasm"/>
    <property type="evidence" value="ECO:0007669"/>
    <property type="project" value="TreeGrafter"/>
</dbReference>
<dbReference type="CDD" id="cd17920">
    <property type="entry name" value="DEXHc_RecQ"/>
    <property type="match status" value="1"/>
</dbReference>
<dbReference type="PROSITE" id="PS51194">
    <property type="entry name" value="HELICASE_CTER"/>
    <property type="match status" value="1"/>
</dbReference>
<evidence type="ECO:0000256" key="10">
    <source>
        <dbReference type="ARBA" id="ARBA00034808"/>
    </source>
</evidence>
<keyword evidence="3" id="KW-0547">Nucleotide-binding</keyword>
<keyword evidence="2" id="KW-0479">Metal-binding</keyword>
<dbReference type="RefSeq" id="WP_010037222.1">
    <property type="nucleotide sequence ID" value="NZ_CP025958.1"/>
</dbReference>
<dbReference type="EMBL" id="CP025958">
    <property type="protein sequence ID" value="AWM41607.1"/>
    <property type="molecule type" value="Genomic_DNA"/>
</dbReference>
<keyword evidence="6" id="KW-0067">ATP-binding</keyword>
<dbReference type="Proteomes" id="UP000245802">
    <property type="component" value="Chromosome"/>
</dbReference>
<dbReference type="GO" id="GO:0006310">
    <property type="term" value="P:DNA recombination"/>
    <property type="evidence" value="ECO:0007669"/>
    <property type="project" value="InterPro"/>
</dbReference>
<dbReference type="GO" id="GO:0043138">
    <property type="term" value="F:3'-5' DNA helicase activity"/>
    <property type="evidence" value="ECO:0007669"/>
    <property type="project" value="UniProtKB-EC"/>
</dbReference>
<proteinExistence type="inferred from homology"/>
<dbReference type="KEGG" id="gog:C1280_34470"/>
<dbReference type="GO" id="GO:0016787">
    <property type="term" value="F:hydrolase activity"/>
    <property type="evidence" value="ECO:0007669"/>
    <property type="project" value="UniProtKB-KW"/>
</dbReference>
<feature type="domain" description="Helicase C-terminal" evidence="14">
    <location>
        <begin position="229"/>
        <end position="387"/>
    </location>
</feature>
<dbReference type="GO" id="GO:0003677">
    <property type="term" value="F:DNA binding"/>
    <property type="evidence" value="ECO:0007669"/>
    <property type="project" value="UniProtKB-KW"/>
</dbReference>
<evidence type="ECO:0000313" key="16">
    <source>
        <dbReference type="Proteomes" id="UP000245802"/>
    </source>
</evidence>
<keyword evidence="16" id="KW-1185">Reference proteome</keyword>
<dbReference type="GO" id="GO:0009378">
    <property type="term" value="F:four-way junction helicase activity"/>
    <property type="evidence" value="ECO:0007669"/>
    <property type="project" value="TreeGrafter"/>
</dbReference>
<evidence type="ECO:0000256" key="1">
    <source>
        <dbReference type="ARBA" id="ARBA00005446"/>
    </source>
</evidence>
<dbReference type="InterPro" id="IPR027417">
    <property type="entry name" value="P-loop_NTPase"/>
</dbReference>
<dbReference type="PROSITE" id="PS51192">
    <property type="entry name" value="HELICASE_ATP_BIND_1"/>
    <property type="match status" value="1"/>
</dbReference>
<evidence type="ECO:0000256" key="4">
    <source>
        <dbReference type="ARBA" id="ARBA00022801"/>
    </source>
</evidence>
<comment type="catalytic activity">
    <reaction evidence="9">
        <text>Couples ATP hydrolysis with the unwinding of duplex DNA by translocating in the 3'-5' direction.</text>
        <dbReference type="EC" id="5.6.2.4"/>
    </reaction>
</comment>
<keyword evidence="7" id="KW-0238">DNA-binding</keyword>
<keyword evidence="8" id="KW-0413">Isomerase</keyword>
<evidence type="ECO:0000256" key="3">
    <source>
        <dbReference type="ARBA" id="ARBA00022741"/>
    </source>
</evidence>
<dbReference type="InterPro" id="IPR014001">
    <property type="entry name" value="Helicase_ATP-bd"/>
</dbReference>
<evidence type="ECO:0000259" key="13">
    <source>
        <dbReference type="PROSITE" id="PS51192"/>
    </source>
</evidence>
<feature type="domain" description="Helicase ATP-binding" evidence="13">
    <location>
        <begin position="34"/>
        <end position="202"/>
    </location>
</feature>
<evidence type="ECO:0000256" key="6">
    <source>
        <dbReference type="ARBA" id="ARBA00022840"/>
    </source>
</evidence>
<dbReference type="Gene3D" id="3.40.50.300">
    <property type="entry name" value="P-loop containing nucleotide triphosphate hydrolases"/>
    <property type="match status" value="2"/>
</dbReference>
<reference evidence="15 16" key="1">
    <citation type="submission" date="2018-01" db="EMBL/GenBank/DDBJ databases">
        <title>G. obscuriglobus.</title>
        <authorList>
            <person name="Franke J."/>
            <person name="Blomberg W."/>
            <person name="Selmecki A."/>
        </authorList>
    </citation>
    <scope>NUCLEOTIDE SEQUENCE [LARGE SCALE GENOMIC DNA]</scope>
    <source>
        <strain evidence="15 16">DSM 5831</strain>
    </source>
</reference>
<dbReference type="Pfam" id="PF00271">
    <property type="entry name" value="Helicase_C"/>
    <property type="match status" value="1"/>
</dbReference>
<evidence type="ECO:0000256" key="12">
    <source>
        <dbReference type="ARBA" id="ARBA00044550"/>
    </source>
</evidence>
<dbReference type="Pfam" id="PF00270">
    <property type="entry name" value="DEAD"/>
    <property type="match status" value="1"/>
</dbReference>
<dbReference type="InterPro" id="IPR036388">
    <property type="entry name" value="WH-like_DNA-bd_sf"/>
</dbReference>
<evidence type="ECO:0000256" key="2">
    <source>
        <dbReference type="ARBA" id="ARBA00022723"/>
    </source>
</evidence>
<dbReference type="Gene3D" id="1.10.10.10">
    <property type="entry name" value="Winged helix-like DNA-binding domain superfamily/Winged helix DNA-binding domain"/>
    <property type="match status" value="1"/>
</dbReference>
<evidence type="ECO:0000256" key="9">
    <source>
        <dbReference type="ARBA" id="ARBA00034617"/>
    </source>
</evidence>
<dbReference type="GO" id="GO:0046872">
    <property type="term" value="F:metal ion binding"/>
    <property type="evidence" value="ECO:0007669"/>
    <property type="project" value="UniProtKB-KW"/>
</dbReference>
<dbReference type="GO" id="GO:0030894">
    <property type="term" value="C:replisome"/>
    <property type="evidence" value="ECO:0007669"/>
    <property type="project" value="TreeGrafter"/>
</dbReference>
<keyword evidence="5 15" id="KW-0347">Helicase</keyword>